<evidence type="ECO:0000313" key="6">
    <source>
        <dbReference type="EMBL" id="CAB1129312.1"/>
    </source>
</evidence>
<feature type="domain" description="4Fe-4S ferredoxin-type" evidence="5">
    <location>
        <begin position="96"/>
        <end position="125"/>
    </location>
</feature>
<dbReference type="CDD" id="cd10551">
    <property type="entry name" value="PsrB"/>
    <property type="match status" value="1"/>
</dbReference>
<dbReference type="PANTHER" id="PTHR43177:SF3">
    <property type="entry name" value="PROTEIN NRFC HOMOLOG"/>
    <property type="match status" value="1"/>
</dbReference>
<dbReference type="InterPro" id="IPR017896">
    <property type="entry name" value="4Fe4S_Fe-S-bd"/>
</dbReference>
<evidence type="ECO:0000256" key="2">
    <source>
        <dbReference type="ARBA" id="ARBA00022723"/>
    </source>
</evidence>
<evidence type="ECO:0000256" key="3">
    <source>
        <dbReference type="ARBA" id="ARBA00023004"/>
    </source>
</evidence>
<evidence type="ECO:0000313" key="7">
    <source>
        <dbReference type="Proteomes" id="UP000503399"/>
    </source>
</evidence>
<dbReference type="Pfam" id="PF12800">
    <property type="entry name" value="Fer4_4"/>
    <property type="match status" value="1"/>
</dbReference>
<organism evidence="6 7">
    <name type="scientific">Candidatus Hydrogenisulfobacillus filiaventi</name>
    <dbReference type="NCBI Taxonomy" id="2707344"/>
    <lineage>
        <taxon>Bacteria</taxon>
        <taxon>Bacillati</taxon>
        <taxon>Bacillota</taxon>
        <taxon>Clostridia</taxon>
        <taxon>Eubacteriales</taxon>
        <taxon>Clostridiales Family XVII. Incertae Sedis</taxon>
        <taxon>Candidatus Hydrogenisulfobacillus</taxon>
    </lineage>
</organism>
<dbReference type="GO" id="GO:0016491">
    <property type="term" value="F:oxidoreductase activity"/>
    <property type="evidence" value="ECO:0007669"/>
    <property type="project" value="UniProtKB-KW"/>
</dbReference>
<dbReference type="Pfam" id="PF13247">
    <property type="entry name" value="Fer4_11"/>
    <property type="match status" value="1"/>
</dbReference>
<accession>A0A6F8ZI33</accession>
<keyword evidence="3" id="KW-0408">Iron</keyword>
<dbReference type="AlphaFoldDB" id="A0A6F8ZI33"/>
<dbReference type="GO" id="GO:0051539">
    <property type="term" value="F:4 iron, 4 sulfur cluster binding"/>
    <property type="evidence" value="ECO:0007669"/>
    <property type="project" value="UniProtKB-KW"/>
</dbReference>
<dbReference type="PANTHER" id="PTHR43177">
    <property type="entry name" value="PROTEIN NRFC"/>
    <property type="match status" value="1"/>
</dbReference>
<sequence>MQLALVTDLDKCVGCDACQMSCKVWNTSGPHGPLPDINPWGAKPWSMYWLRVLHLEQNKFPDTKTTALPLSCFHCREPACVKVCPVGAMHKRPEDGVVLVDYDRCIGCRYCVNACPYGNVNFDPIQGVAKKCTLCIDRVYNTDLPEYERVPACVRSCPTGARIFGDIDNPQSDVRQYIERYDGFVIGPSFGTRPSNHYLPPRGPSGPDARWPDETRVQDFGHRSGAEDVITEALPHKK</sequence>
<evidence type="ECO:0000256" key="1">
    <source>
        <dbReference type="ARBA" id="ARBA00022485"/>
    </source>
</evidence>
<dbReference type="EMBL" id="LR778114">
    <property type="protein sequence ID" value="CAB1129312.1"/>
    <property type="molecule type" value="Genomic_DNA"/>
</dbReference>
<keyword evidence="4" id="KW-0411">Iron-sulfur</keyword>
<dbReference type="Gene3D" id="3.30.70.20">
    <property type="match status" value="2"/>
</dbReference>
<gene>
    <name evidence="6" type="primary">soeB</name>
    <name evidence="6" type="ORF">R50_1811</name>
</gene>
<protein>
    <submittedName>
        <fullName evidence="6">Sulfite dehydrogenase subunit B</fullName>
        <ecNumber evidence="6">1.8.5.6</ecNumber>
    </submittedName>
</protein>
<keyword evidence="6" id="KW-0560">Oxidoreductase</keyword>
<reference evidence="6 7" key="1">
    <citation type="submission" date="2020-02" db="EMBL/GenBank/DDBJ databases">
        <authorList>
            <person name="Hogendoorn C."/>
        </authorList>
    </citation>
    <scope>NUCLEOTIDE SEQUENCE [LARGE SCALE GENOMIC DNA]</scope>
    <source>
        <strain evidence="6">R501</strain>
    </source>
</reference>
<dbReference type="EC" id="1.8.5.6" evidence="6"/>
<evidence type="ECO:0000259" key="5">
    <source>
        <dbReference type="PROSITE" id="PS51379"/>
    </source>
</evidence>
<dbReference type="SUPFAM" id="SSF54862">
    <property type="entry name" value="4Fe-4S ferredoxins"/>
    <property type="match status" value="1"/>
</dbReference>
<name>A0A6F8ZI33_9FIRM</name>
<dbReference type="PROSITE" id="PS51379">
    <property type="entry name" value="4FE4S_FER_2"/>
    <property type="match status" value="3"/>
</dbReference>
<proteinExistence type="predicted"/>
<evidence type="ECO:0000256" key="4">
    <source>
        <dbReference type="ARBA" id="ARBA00023014"/>
    </source>
</evidence>
<dbReference type="GO" id="GO:0046872">
    <property type="term" value="F:metal ion binding"/>
    <property type="evidence" value="ECO:0007669"/>
    <property type="project" value="UniProtKB-KW"/>
</dbReference>
<feature type="domain" description="4Fe-4S ferredoxin-type" evidence="5">
    <location>
        <begin position="63"/>
        <end position="94"/>
    </location>
</feature>
<dbReference type="KEGG" id="hfv:R50_1811"/>
<feature type="domain" description="4Fe-4S ferredoxin-type" evidence="5">
    <location>
        <begin position="3"/>
        <end position="33"/>
    </location>
</feature>
<keyword evidence="1" id="KW-0004">4Fe-4S</keyword>
<keyword evidence="7" id="KW-1185">Reference proteome</keyword>
<keyword evidence="2" id="KW-0479">Metal-binding</keyword>
<dbReference type="PROSITE" id="PS00198">
    <property type="entry name" value="4FE4S_FER_1"/>
    <property type="match status" value="1"/>
</dbReference>
<dbReference type="InterPro" id="IPR050954">
    <property type="entry name" value="ET_IronSulfur_Cluster-Binding"/>
</dbReference>
<dbReference type="Proteomes" id="UP000503399">
    <property type="component" value="Chromosome"/>
</dbReference>
<dbReference type="InterPro" id="IPR017900">
    <property type="entry name" value="4Fe4S_Fe_S_CS"/>
</dbReference>